<keyword evidence="2" id="KW-1185">Reference proteome</keyword>
<dbReference type="Proteomes" id="UP000203433">
    <property type="component" value="Segment"/>
</dbReference>
<dbReference type="KEGG" id="vg:26373939"/>
<dbReference type="RefSeq" id="YP_009182264.1">
    <property type="nucleotide sequence ID" value="NC_028491.1"/>
</dbReference>
<reference evidence="1 2" key="1">
    <citation type="journal article" date="2015" name="J. Virol.">
        <title>A betabaculovirus-encoded gp64 homolog is a functional envelope fusion protein.</title>
        <authorList>
            <person name="Ardisson-Araujo D.M."/>
            <person name="Melo F.L."/>
            <person name="Clem R.J."/>
            <person name="Wolff J.L."/>
            <person name="Ribeiro B.M."/>
        </authorList>
    </citation>
    <scope>NUCLEOTIDE SEQUENCE [LARGE SCALE GENOMIC DNA]</scope>
    <source>
        <strain evidence="1 2">Parana-2009</strain>
    </source>
</reference>
<dbReference type="EMBL" id="KP296186">
    <property type="protein sequence ID" value="AKN80732.1"/>
    <property type="molecule type" value="Genomic_DNA"/>
</dbReference>
<accession>A0A0R7EYU4</accession>
<proteinExistence type="predicted"/>
<evidence type="ECO:0000313" key="2">
    <source>
        <dbReference type="Proteomes" id="UP000203433"/>
    </source>
</evidence>
<protein>
    <submittedName>
        <fullName evidence="1">Uncharacterized protein</fullName>
    </submittedName>
</protein>
<evidence type="ECO:0000313" key="1">
    <source>
        <dbReference type="EMBL" id="AKN80732.1"/>
    </source>
</evidence>
<organism evidence="1 2">
    <name type="scientific">Diatraea saccharalis granulovirus</name>
    <dbReference type="NCBI Taxonomy" id="1675862"/>
    <lineage>
        <taxon>Viruses</taxon>
        <taxon>Viruses incertae sedis</taxon>
        <taxon>Naldaviricetes</taxon>
        <taxon>Lefavirales</taxon>
        <taxon>Baculoviridae</taxon>
        <taxon>Betabaculovirus</taxon>
        <taxon>Betabaculovirus disaccharalis</taxon>
    </lineage>
</organism>
<gene>
    <name evidence="1" type="primary">ORF-66</name>
</gene>
<dbReference type="GeneID" id="26373939"/>
<sequence length="50" mass="5807">MTVFNKKRFYDDDNDDDGFCFACGEPLCKPFMINILLCRHTINLCVNCVI</sequence>
<name>A0A0R7EYU4_9BBAC</name>